<feature type="compositionally biased region" description="Polar residues" evidence="1">
    <location>
        <begin position="13"/>
        <end position="34"/>
    </location>
</feature>
<proteinExistence type="predicted"/>
<reference evidence="2" key="1">
    <citation type="submission" date="2021-06" db="EMBL/GenBank/DDBJ databases">
        <title>Comparative genomics, transcriptomics and evolutionary studies reveal genomic signatures of adaptation to plant cell wall in hemibiotrophic fungi.</title>
        <authorList>
            <consortium name="DOE Joint Genome Institute"/>
            <person name="Baroncelli R."/>
            <person name="Diaz J.F."/>
            <person name="Benocci T."/>
            <person name="Peng M."/>
            <person name="Battaglia E."/>
            <person name="Haridas S."/>
            <person name="Andreopoulos W."/>
            <person name="Labutti K."/>
            <person name="Pangilinan J."/>
            <person name="Floch G.L."/>
            <person name="Makela M.R."/>
            <person name="Henrissat B."/>
            <person name="Grigoriev I.V."/>
            <person name="Crouch J.A."/>
            <person name="De Vries R.P."/>
            <person name="Sukno S.A."/>
            <person name="Thon M.R."/>
        </authorList>
    </citation>
    <scope>NUCLEOTIDE SEQUENCE</scope>
    <source>
        <strain evidence="2">CBS 125086</strain>
    </source>
</reference>
<gene>
    <name evidence="2" type="ORF">LY79DRAFT_362556</name>
</gene>
<dbReference type="RefSeq" id="XP_060410185.1">
    <property type="nucleotide sequence ID" value="XM_060552750.1"/>
</dbReference>
<evidence type="ECO:0000256" key="1">
    <source>
        <dbReference type="SAM" id="MobiDB-lite"/>
    </source>
</evidence>
<organism evidence="2 3">
    <name type="scientific">Colletotrichum navitas</name>
    <dbReference type="NCBI Taxonomy" id="681940"/>
    <lineage>
        <taxon>Eukaryota</taxon>
        <taxon>Fungi</taxon>
        <taxon>Dikarya</taxon>
        <taxon>Ascomycota</taxon>
        <taxon>Pezizomycotina</taxon>
        <taxon>Sordariomycetes</taxon>
        <taxon>Hypocreomycetidae</taxon>
        <taxon>Glomerellales</taxon>
        <taxon>Glomerellaceae</taxon>
        <taxon>Colletotrichum</taxon>
        <taxon>Colletotrichum graminicola species complex</taxon>
    </lineage>
</organism>
<comment type="caution">
    <text evidence="2">The sequence shown here is derived from an EMBL/GenBank/DDBJ whole genome shotgun (WGS) entry which is preliminary data.</text>
</comment>
<name>A0AAD8PQS0_9PEZI</name>
<protein>
    <submittedName>
        <fullName evidence="2">Uncharacterized protein</fullName>
    </submittedName>
</protein>
<sequence>MQPAPKLKVSPIYPSSTIVGRSGPQHTATRTNSLPAPVFDPRELIFPETCGSLYKCRRLRCVPRRLRPPPAMYPVPTPRHALRAFTATYPYNQCTHTEHAATETLKNSSRQPRISLERRCTAAREPSVPAIGSGRRCGSIRENPHVQVHIHPTFAKIPPLLGETPTLVRDCERCLPPPEHTVRFANLLTRFVHSQTAACHRFKLIVTNGAVGIRRSLMT</sequence>
<evidence type="ECO:0000313" key="3">
    <source>
        <dbReference type="Proteomes" id="UP001230504"/>
    </source>
</evidence>
<accession>A0AAD8PQS0</accession>
<evidence type="ECO:0000313" key="2">
    <source>
        <dbReference type="EMBL" id="KAK1574689.1"/>
    </source>
</evidence>
<dbReference type="AlphaFoldDB" id="A0AAD8PQS0"/>
<keyword evidence="3" id="KW-1185">Reference proteome</keyword>
<dbReference type="EMBL" id="JAHLJV010000072">
    <property type="protein sequence ID" value="KAK1574689.1"/>
    <property type="molecule type" value="Genomic_DNA"/>
</dbReference>
<feature type="region of interest" description="Disordered" evidence="1">
    <location>
        <begin position="1"/>
        <end position="35"/>
    </location>
</feature>
<dbReference type="Proteomes" id="UP001230504">
    <property type="component" value="Unassembled WGS sequence"/>
</dbReference>
<dbReference type="GeneID" id="85436990"/>